<evidence type="ECO:0000256" key="4">
    <source>
        <dbReference type="ARBA" id="ARBA00022755"/>
    </source>
</evidence>
<evidence type="ECO:0000256" key="3">
    <source>
        <dbReference type="ARBA" id="ARBA00022679"/>
    </source>
</evidence>
<evidence type="ECO:0000313" key="6">
    <source>
        <dbReference type="EMBL" id="TET30081.1"/>
    </source>
</evidence>
<keyword evidence="3" id="KW-0808">Transferase</keyword>
<dbReference type="EMBL" id="SOJT01000050">
    <property type="protein sequence ID" value="TET30081.1"/>
    <property type="molecule type" value="Genomic_DNA"/>
</dbReference>
<dbReference type="Gene3D" id="3.40.50.170">
    <property type="entry name" value="Formyl transferase, N-terminal domain"/>
    <property type="match status" value="1"/>
</dbReference>
<sequence>MYEIGWLSTGRDKAARDLLKVVHDNIKEGKLANLKISFIFSNRGGGETKESDLFFELARNLGVKVISFSSGSFSPELRERGLREEKRGESRLIEDWRRLYDREIMKRAGRFRPHLLVLAGYMLILGGEICQRYSIINLHPALPQGPRGTWQEVIWKLIEGGSDKTGVMIHLVTPELDAGPPLTYCRFPIRGGKFDLLWQRMEEKLKKKSLKEISEEEGENESLFQEIRREGVKRELPLMVHTLKLLSEGKLKVKGRRVFQKGKIISGLPVDREICNPSENNVWENQK</sequence>
<protein>
    <recommendedName>
        <fullName evidence="2">phosphoribosylglycinamide formyltransferase 1</fullName>
        <ecNumber evidence="2">2.1.2.2</ecNumber>
    </recommendedName>
</protein>
<comment type="pathway">
    <text evidence="1">Purine metabolism; IMP biosynthesis via de novo pathway; N(2)-formyl-N(1)-(5-phospho-D-ribosyl)glycinamide from N(1)-(5-phospho-D-ribosyl)glycinamide (10-formyl THF route): step 1/1.</text>
</comment>
<comment type="caution">
    <text evidence="6">The sequence shown here is derived from an EMBL/GenBank/DDBJ whole genome shotgun (WGS) entry which is preliminary data.</text>
</comment>
<proteinExistence type="predicted"/>
<dbReference type="Proteomes" id="UP000316517">
    <property type="component" value="Unassembled WGS sequence"/>
</dbReference>
<evidence type="ECO:0000313" key="7">
    <source>
        <dbReference type="Proteomes" id="UP000316517"/>
    </source>
</evidence>
<dbReference type="GO" id="GO:0006189">
    <property type="term" value="P:'de novo' IMP biosynthetic process"/>
    <property type="evidence" value="ECO:0007669"/>
    <property type="project" value="TreeGrafter"/>
</dbReference>
<dbReference type="EC" id="2.1.2.2" evidence="2"/>
<feature type="domain" description="Formyl transferase N-terminal" evidence="5">
    <location>
        <begin position="97"/>
        <end position="189"/>
    </location>
</feature>
<evidence type="ECO:0000256" key="1">
    <source>
        <dbReference type="ARBA" id="ARBA00005054"/>
    </source>
</evidence>
<evidence type="ECO:0000256" key="2">
    <source>
        <dbReference type="ARBA" id="ARBA00012254"/>
    </source>
</evidence>
<dbReference type="Pfam" id="PF00551">
    <property type="entry name" value="Formyl_trans_N"/>
    <property type="match status" value="1"/>
</dbReference>
<organism evidence="6 7">
    <name type="scientific">Aerophobetes bacterium</name>
    <dbReference type="NCBI Taxonomy" id="2030807"/>
    <lineage>
        <taxon>Bacteria</taxon>
        <taxon>Candidatus Aerophobota</taxon>
    </lineage>
</organism>
<gene>
    <name evidence="6" type="ORF">E3J68_00980</name>
</gene>
<dbReference type="PANTHER" id="PTHR43369:SF2">
    <property type="entry name" value="PHOSPHORIBOSYLGLYCINAMIDE FORMYLTRANSFERASE"/>
    <property type="match status" value="1"/>
</dbReference>
<reference evidence="6 7" key="1">
    <citation type="submission" date="2019-03" db="EMBL/GenBank/DDBJ databases">
        <title>Metabolic potential of uncultured bacteria and archaea associated with petroleum seepage in deep-sea sediments.</title>
        <authorList>
            <person name="Dong X."/>
            <person name="Hubert C."/>
        </authorList>
    </citation>
    <scope>NUCLEOTIDE SEQUENCE [LARGE SCALE GENOMIC DNA]</scope>
    <source>
        <strain evidence="6">E44_bin3</strain>
    </source>
</reference>
<dbReference type="GO" id="GO:0004644">
    <property type="term" value="F:phosphoribosylglycinamide formyltransferase activity"/>
    <property type="evidence" value="ECO:0007669"/>
    <property type="project" value="UniProtKB-EC"/>
</dbReference>
<dbReference type="PANTHER" id="PTHR43369">
    <property type="entry name" value="PHOSPHORIBOSYLGLYCINAMIDE FORMYLTRANSFERASE"/>
    <property type="match status" value="1"/>
</dbReference>
<dbReference type="GO" id="GO:0005737">
    <property type="term" value="C:cytoplasm"/>
    <property type="evidence" value="ECO:0007669"/>
    <property type="project" value="TreeGrafter"/>
</dbReference>
<dbReference type="InterPro" id="IPR036477">
    <property type="entry name" value="Formyl_transf_N_sf"/>
</dbReference>
<dbReference type="InterPro" id="IPR002376">
    <property type="entry name" value="Formyl_transf_N"/>
</dbReference>
<evidence type="ECO:0000259" key="5">
    <source>
        <dbReference type="Pfam" id="PF00551"/>
    </source>
</evidence>
<name>A0A523TJD5_UNCAE</name>
<accession>A0A523TJD5</accession>
<dbReference type="SUPFAM" id="SSF53328">
    <property type="entry name" value="Formyltransferase"/>
    <property type="match status" value="1"/>
</dbReference>
<keyword evidence="4" id="KW-0658">Purine biosynthesis</keyword>
<dbReference type="AlphaFoldDB" id="A0A523TJD5"/>